<dbReference type="Pfam" id="PF13563">
    <property type="entry name" value="2_5_RNA_ligase2"/>
    <property type="match status" value="1"/>
</dbReference>
<gene>
    <name evidence="3" type="primary">thpR</name>
    <name evidence="3" type="ORF">K6753_10295</name>
</gene>
<evidence type="ECO:0000256" key="1">
    <source>
        <dbReference type="ARBA" id="ARBA00022801"/>
    </source>
</evidence>
<feature type="short sequence motif" description="HXTX 1" evidence="2">
    <location>
        <begin position="58"/>
        <end position="61"/>
    </location>
</feature>
<dbReference type="PANTHER" id="PTHR35561:SF1">
    <property type="entry name" value="RNA 2',3'-CYCLIC PHOSPHODIESTERASE"/>
    <property type="match status" value="1"/>
</dbReference>
<dbReference type="EMBL" id="JAINZW010000004">
    <property type="protein sequence ID" value="MBZ4039920.1"/>
    <property type="molecule type" value="Genomic_DNA"/>
</dbReference>
<feature type="active site" description="Proton acceptor" evidence="2">
    <location>
        <position position="146"/>
    </location>
</feature>
<keyword evidence="1 2" id="KW-0378">Hydrolase</keyword>
<dbReference type="RefSeq" id="WP_223676360.1">
    <property type="nucleotide sequence ID" value="NZ_JAINZW010000004.1"/>
</dbReference>
<evidence type="ECO:0000313" key="3">
    <source>
        <dbReference type="EMBL" id="MBZ4039920.1"/>
    </source>
</evidence>
<comment type="similarity">
    <text evidence="2">Belongs to the 2H phosphoesterase superfamily. ThpR family.</text>
</comment>
<dbReference type="InterPro" id="IPR004175">
    <property type="entry name" value="RNA_CPDase"/>
</dbReference>
<reference evidence="3 4" key="1">
    <citation type="submission" date="2021-09" db="EMBL/GenBank/DDBJ databases">
        <title>Lysobacter sp. 13A isolated from the river sediment.</title>
        <authorList>
            <person name="Liu H."/>
            <person name="Li S."/>
            <person name="Mao S."/>
        </authorList>
    </citation>
    <scope>NUCLEOTIDE SEQUENCE [LARGE SCALE GENOMIC DNA]</scope>
    <source>
        <strain evidence="3 4">13A</strain>
    </source>
</reference>
<name>A0ABS7T7S3_9GAMM</name>
<accession>A0ABS7T7S3</accession>
<proteinExistence type="inferred from homology"/>
<dbReference type="NCBIfam" id="TIGR02258">
    <property type="entry name" value="2_5_ligase"/>
    <property type="match status" value="1"/>
</dbReference>
<dbReference type="HAMAP" id="MF_01940">
    <property type="entry name" value="RNA_CPDase"/>
    <property type="match status" value="1"/>
</dbReference>
<feature type="short sequence motif" description="HXTX 2" evidence="2">
    <location>
        <begin position="146"/>
        <end position="149"/>
    </location>
</feature>
<protein>
    <recommendedName>
        <fullName evidence="2">RNA 2',3'-cyclic phosphodiesterase</fullName>
        <shortName evidence="2">RNA 2',3'-CPDase</shortName>
        <ecNumber evidence="2">3.1.4.58</ecNumber>
    </recommendedName>
</protein>
<organism evidence="3 4">
    <name type="scientific">Novilysobacter selenitireducens</name>
    <dbReference type="NCBI Taxonomy" id="2872639"/>
    <lineage>
        <taxon>Bacteria</taxon>
        <taxon>Pseudomonadati</taxon>
        <taxon>Pseudomonadota</taxon>
        <taxon>Gammaproteobacteria</taxon>
        <taxon>Lysobacterales</taxon>
        <taxon>Lysobacteraceae</taxon>
        <taxon>Novilysobacter</taxon>
    </lineage>
</organism>
<comment type="caution">
    <text evidence="3">The sequence shown here is derived from an EMBL/GenBank/DDBJ whole genome shotgun (WGS) entry which is preliminary data.</text>
</comment>
<feature type="active site" description="Proton donor" evidence="2">
    <location>
        <position position="58"/>
    </location>
</feature>
<dbReference type="SUPFAM" id="SSF55144">
    <property type="entry name" value="LigT-like"/>
    <property type="match status" value="1"/>
</dbReference>
<dbReference type="Gene3D" id="3.90.1140.10">
    <property type="entry name" value="Cyclic phosphodiesterase"/>
    <property type="match status" value="1"/>
</dbReference>
<sequence length="198" mass="21698">MHQPDPAGRPPTPDPRRHQRLFFALLPDASTREAMARGVDTQLGAGISGRRTAPALYHLTLSYLGEFDNAPALLVDAACRAAATVCVPAFDLRLSRLGSFRQGRGWLWWLGPDATPPGLQALWQVLDAALLGARIRRPPDTAFRPHVTVLRGCDRAPPADTLVDIVWLVREFALVSSQAGAYRSHGRWPLGDGRRAVR</sequence>
<dbReference type="Proteomes" id="UP001430954">
    <property type="component" value="Unassembled WGS sequence"/>
</dbReference>
<comment type="catalytic activity">
    <reaction evidence="2">
        <text>a 3'-end 2',3'-cyclophospho-ribonucleotide-RNA + H2O = a 3'-end 2'-phospho-ribonucleotide-RNA + H(+)</text>
        <dbReference type="Rhea" id="RHEA:11828"/>
        <dbReference type="Rhea" id="RHEA-COMP:10464"/>
        <dbReference type="Rhea" id="RHEA-COMP:17353"/>
        <dbReference type="ChEBI" id="CHEBI:15377"/>
        <dbReference type="ChEBI" id="CHEBI:15378"/>
        <dbReference type="ChEBI" id="CHEBI:83064"/>
        <dbReference type="ChEBI" id="CHEBI:173113"/>
        <dbReference type="EC" id="3.1.4.58"/>
    </reaction>
</comment>
<keyword evidence="4" id="KW-1185">Reference proteome</keyword>
<comment type="function">
    <text evidence="2">Hydrolyzes RNA 2',3'-cyclic phosphodiester to an RNA 2'-phosphomonoester.</text>
</comment>
<dbReference type="InterPro" id="IPR009097">
    <property type="entry name" value="Cyclic_Pdiesterase"/>
</dbReference>
<evidence type="ECO:0000313" key="4">
    <source>
        <dbReference type="Proteomes" id="UP001430954"/>
    </source>
</evidence>
<dbReference type="PANTHER" id="PTHR35561">
    <property type="entry name" value="RNA 2',3'-CYCLIC PHOSPHODIESTERASE"/>
    <property type="match status" value="1"/>
</dbReference>
<evidence type="ECO:0000256" key="2">
    <source>
        <dbReference type="HAMAP-Rule" id="MF_01940"/>
    </source>
</evidence>
<dbReference type="EC" id="3.1.4.58" evidence="2"/>